<gene>
    <name evidence="6" type="ORF">HGB41_17010</name>
</gene>
<keyword evidence="2" id="KW-0479">Metal-binding</keyword>
<dbReference type="SUPFAM" id="SSF49503">
    <property type="entry name" value="Cupredoxins"/>
    <property type="match status" value="3"/>
</dbReference>
<keyword evidence="7" id="KW-1185">Reference proteome</keyword>
<dbReference type="Pfam" id="PF07732">
    <property type="entry name" value="Cu-oxidase_3"/>
    <property type="match status" value="1"/>
</dbReference>
<dbReference type="Proteomes" id="UP000533905">
    <property type="component" value="Unassembled WGS sequence"/>
</dbReference>
<dbReference type="Pfam" id="PF07731">
    <property type="entry name" value="Cu-oxidase_2"/>
    <property type="match status" value="1"/>
</dbReference>
<evidence type="ECO:0000259" key="5">
    <source>
        <dbReference type="Pfam" id="PF07732"/>
    </source>
</evidence>
<keyword evidence="3" id="KW-0560">Oxidoreductase</keyword>
<dbReference type="InterPro" id="IPR008972">
    <property type="entry name" value="Cupredoxin"/>
</dbReference>
<name>A0A7Y2K151_9BURK</name>
<evidence type="ECO:0000256" key="3">
    <source>
        <dbReference type="ARBA" id="ARBA00023002"/>
    </source>
</evidence>
<dbReference type="PANTHER" id="PTHR48267:SF1">
    <property type="entry name" value="BILIRUBIN OXIDASE"/>
    <property type="match status" value="1"/>
</dbReference>
<evidence type="ECO:0000313" key="7">
    <source>
        <dbReference type="Proteomes" id="UP000533905"/>
    </source>
</evidence>
<feature type="domain" description="Plastocyanin-like" evidence="4">
    <location>
        <begin position="357"/>
        <end position="469"/>
    </location>
</feature>
<organism evidence="6 7">
    <name type="scientific">Telluria aromaticivorans</name>
    <dbReference type="NCBI Taxonomy" id="2725995"/>
    <lineage>
        <taxon>Bacteria</taxon>
        <taxon>Pseudomonadati</taxon>
        <taxon>Pseudomonadota</taxon>
        <taxon>Betaproteobacteria</taxon>
        <taxon>Burkholderiales</taxon>
        <taxon>Oxalobacteraceae</taxon>
        <taxon>Telluria group</taxon>
        <taxon>Telluria</taxon>
    </lineage>
</organism>
<dbReference type="GO" id="GO:0016491">
    <property type="term" value="F:oxidoreductase activity"/>
    <property type="evidence" value="ECO:0007669"/>
    <property type="project" value="UniProtKB-KW"/>
</dbReference>
<sequence>MEVKEAWHSFHPHLRPQKIWGYDGILPGPTIVAREGEPIIVRYVNLLEPDASSFGSPEISTHLHNGHAASESDGFAGNYFSPTKAGPTLSRPGKYYDCLYTNCYAGYDKWPDTDGDSREGLGTLWYHDHREHFTAANVYKGLAGFYLIFDHIDSGDEDDPSDTALRLPSGVGVYDIPLIIQDQMFDASGTRIFNQFDTDGFLGNKIALNGKIAPFFEVARRKYRFRVLNGSVARFYHLSIRHKGIDLPFQVIANDGNLLPAAVPMTSFGLAPAERIDIVVDFSAAPIAIGDELFLIDRIRQDKGRGPETLLSATGSPIMRFNVDRDEADNSRVPPLLRELPPMDLKSVRQKRHFEFERFNGVWEINGKTFDVEKPVFKVKRGAAEIWTLEGKGSWHHPIHIHMEEARILSRSGKPPPPHEAGRKDVIVLKPGETVKVFIQFRDFVGKYMMHCHNTIHEDHAMMLRFDVEE</sequence>
<reference evidence="6 7" key="1">
    <citation type="submission" date="2020-04" db="EMBL/GenBank/DDBJ databases">
        <title>Massilia sp. nov., a cold adapted bacteria isolated from Arctic soil.</title>
        <authorList>
            <person name="Son J."/>
            <person name="Ka J.-O."/>
        </authorList>
    </citation>
    <scope>NUCLEOTIDE SEQUENCE [LARGE SCALE GENOMIC DNA]</scope>
    <source>
        <strain evidence="6 7">ML15P13</strain>
    </source>
</reference>
<dbReference type="InterPro" id="IPR011706">
    <property type="entry name" value="Cu-oxidase_C"/>
</dbReference>
<evidence type="ECO:0000256" key="2">
    <source>
        <dbReference type="ARBA" id="ARBA00022723"/>
    </source>
</evidence>
<dbReference type="AlphaFoldDB" id="A0A7Y2K151"/>
<feature type="domain" description="Plastocyanin-like" evidence="5">
    <location>
        <begin position="15"/>
        <end position="87"/>
    </location>
</feature>
<evidence type="ECO:0000259" key="4">
    <source>
        <dbReference type="Pfam" id="PF07731"/>
    </source>
</evidence>
<dbReference type="CDD" id="cd13889">
    <property type="entry name" value="CuRO_3_BOD"/>
    <property type="match status" value="1"/>
</dbReference>
<proteinExistence type="predicted"/>
<evidence type="ECO:0000256" key="1">
    <source>
        <dbReference type="ARBA" id="ARBA00004418"/>
    </source>
</evidence>
<dbReference type="EMBL" id="JABAIV010000006">
    <property type="protein sequence ID" value="NNG24695.1"/>
    <property type="molecule type" value="Genomic_DNA"/>
</dbReference>
<dbReference type="Gene3D" id="2.60.40.420">
    <property type="entry name" value="Cupredoxins - blue copper proteins"/>
    <property type="match status" value="3"/>
</dbReference>
<dbReference type="InterPro" id="IPR011707">
    <property type="entry name" value="Cu-oxidase-like_N"/>
</dbReference>
<dbReference type="GO" id="GO:0042597">
    <property type="term" value="C:periplasmic space"/>
    <property type="evidence" value="ECO:0007669"/>
    <property type="project" value="UniProtKB-SubCell"/>
</dbReference>
<comment type="caution">
    <text evidence="6">The sequence shown here is derived from an EMBL/GenBank/DDBJ whole genome shotgun (WGS) entry which is preliminary data.</text>
</comment>
<dbReference type="PROSITE" id="PS00080">
    <property type="entry name" value="MULTICOPPER_OXIDASE2"/>
    <property type="match status" value="1"/>
</dbReference>
<dbReference type="GO" id="GO:0005507">
    <property type="term" value="F:copper ion binding"/>
    <property type="evidence" value="ECO:0007669"/>
    <property type="project" value="InterPro"/>
</dbReference>
<dbReference type="InterPro" id="IPR002355">
    <property type="entry name" value="Cu_oxidase_Cu_BS"/>
</dbReference>
<evidence type="ECO:0000313" key="6">
    <source>
        <dbReference type="EMBL" id="NNG24695.1"/>
    </source>
</evidence>
<accession>A0A7Y2K151</accession>
<dbReference type="PANTHER" id="PTHR48267">
    <property type="entry name" value="CUPREDOXIN SUPERFAMILY PROTEIN"/>
    <property type="match status" value="1"/>
</dbReference>
<comment type="subcellular location">
    <subcellularLocation>
        <location evidence="1">Periplasm</location>
    </subcellularLocation>
</comment>
<protein>
    <submittedName>
        <fullName evidence="6">Multicopper oxidase family protein</fullName>
    </submittedName>
</protein>
<dbReference type="InterPro" id="IPR045087">
    <property type="entry name" value="Cu-oxidase_fam"/>
</dbReference>